<dbReference type="GO" id="GO:0016020">
    <property type="term" value="C:membrane"/>
    <property type="evidence" value="ECO:0007669"/>
    <property type="project" value="InterPro"/>
</dbReference>
<evidence type="ECO:0000256" key="6">
    <source>
        <dbReference type="ARBA" id="ARBA00023288"/>
    </source>
</evidence>
<evidence type="ECO:0000256" key="4">
    <source>
        <dbReference type="ARBA" id="ARBA00023136"/>
    </source>
</evidence>
<evidence type="ECO:0000256" key="7">
    <source>
        <dbReference type="SAM" id="SignalP"/>
    </source>
</evidence>
<keyword evidence="6" id="KW-0449">Lipoprotein</keyword>
<evidence type="ECO:0000256" key="2">
    <source>
        <dbReference type="ARBA" id="ARBA00022475"/>
    </source>
</evidence>
<dbReference type="PROSITE" id="PS51257">
    <property type="entry name" value="PROKAR_LIPOPROTEIN"/>
    <property type="match status" value="1"/>
</dbReference>
<keyword evidence="5" id="KW-0564">Palmitate</keyword>
<keyword evidence="2" id="KW-1003">Cell membrane</keyword>
<protein>
    <recommendedName>
        <fullName evidence="10">Entericidin EcnAB</fullName>
    </recommendedName>
</protein>
<dbReference type="HOGENOM" id="CLU_193827_8_0_5"/>
<sequence length="57" mass="6111">MKGRSMRKLSLAPLLALLALMGCETMQGAGRDLQTAGQLMTEQGAAAQTQMNNQPYN</sequence>
<feature type="signal peptide" evidence="7">
    <location>
        <begin position="1"/>
        <end position="28"/>
    </location>
</feature>
<keyword evidence="3 7" id="KW-0732">Signal</keyword>
<gene>
    <name evidence="8" type="ORF">JCM7686_2775</name>
</gene>
<dbReference type="eggNOG" id="COG5510">
    <property type="taxonomic scope" value="Bacteria"/>
</dbReference>
<keyword evidence="4" id="KW-0472">Membrane</keyword>
<evidence type="ECO:0000313" key="8">
    <source>
        <dbReference type="EMBL" id="AGT09831.1"/>
    </source>
</evidence>
<evidence type="ECO:0008006" key="10">
    <source>
        <dbReference type="Google" id="ProtNLM"/>
    </source>
</evidence>
<comment type="similarity">
    <text evidence="1">Belongs to the EcnA/EcnB lipoprotein family.</text>
</comment>
<dbReference type="EMBL" id="CP006650">
    <property type="protein sequence ID" value="AGT09831.1"/>
    <property type="molecule type" value="Genomic_DNA"/>
</dbReference>
<dbReference type="InterPro" id="IPR012556">
    <property type="entry name" value="Entericidin"/>
</dbReference>
<evidence type="ECO:0000256" key="1">
    <source>
        <dbReference type="ARBA" id="ARBA00010296"/>
    </source>
</evidence>
<feature type="chain" id="PRO_5004534836" description="Entericidin EcnAB" evidence="7">
    <location>
        <begin position="29"/>
        <end position="57"/>
    </location>
</feature>
<dbReference type="PATRIC" id="fig|1367847.3.peg.2780"/>
<dbReference type="GO" id="GO:0009636">
    <property type="term" value="P:response to toxic substance"/>
    <property type="evidence" value="ECO:0007669"/>
    <property type="project" value="InterPro"/>
</dbReference>
<evidence type="ECO:0000256" key="3">
    <source>
        <dbReference type="ARBA" id="ARBA00022729"/>
    </source>
</evidence>
<dbReference type="KEGG" id="pami:JCM7686_2775"/>
<dbReference type="AlphaFoldDB" id="S5YX83"/>
<proteinExistence type="inferred from homology"/>
<name>S5YX83_PARAH</name>
<reference evidence="8 9" key="1">
    <citation type="journal article" date="2014" name="BMC Genomics">
        <title>Architecture and functions of a multipartite genome of the methylotrophic bacterium Paracoccus aminophilus JCM 7686, containing primary and secondary chromids.</title>
        <authorList>
            <person name="Dziewit L."/>
            <person name="Czarnecki J."/>
            <person name="Wibberg D."/>
            <person name="Radlinska M."/>
            <person name="Mrozek P."/>
            <person name="Szymczak M."/>
            <person name="Schluter A."/>
            <person name="Puhler A."/>
            <person name="Bartosik D."/>
        </authorList>
    </citation>
    <scope>NUCLEOTIDE SEQUENCE [LARGE SCALE GENOMIC DNA]</scope>
    <source>
        <strain evidence="8">JCM 7686</strain>
    </source>
</reference>
<accession>S5YX83</accession>
<dbReference type="Pfam" id="PF08085">
    <property type="entry name" value="Entericidin"/>
    <property type="match status" value="1"/>
</dbReference>
<keyword evidence="9" id="KW-1185">Reference proteome</keyword>
<dbReference type="Proteomes" id="UP000015480">
    <property type="component" value="Chromosome"/>
</dbReference>
<evidence type="ECO:0000313" key="9">
    <source>
        <dbReference type="Proteomes" id="UP000015480"/>
    </source>
</evidence>
<organism evidence="8 9">
    <name type="scientific">Paracoccus aminophilus JCM 7686</name>
    <dbReference type="NCBI Taxonomy" id="1367847"/>
    <lineage>
        <taxon>Bacteria</taxon>
        <taxon>Pseudomonadati</taxon>
        <taxon>Pseudomonadota</taxon>
        <taxon>Alphaproteobacteria</taxon>
        <taxon>Rhodobacterales</taxon>
        <taxon>Paracoccaceae</taxon>
        <taxon>Paracoccus</taxon>
    </lineage>
</organism>
<evidence type="ECO:0000256" key="5">
    <source>
        <dbReference type="ARBA" id="ARBA00023139"/>
    </source>
</evidence>